<dbReference type="GO" id="GO:0000978">
    <property type="term" value="F:RNA polymerase II cis-regulatory region sequence-specific DNA binding"/>
    <property type="evidence" value="ECO:0007669"/>
    <property type="project" value="TreeGrafter"/>
</dbReference>
<keyword evidence="3" id="KW-0805">Transcription regulation</keyword>
<name>A0AB40AI85_DIOCR</name>
<evidence type="ECO:0000256" key="5">
    <source>
        <dbReference type="ARBA" id="ARBA00023163"/>
    </source>
</evidence>
<keyword evidence="6" id="KW-0539">Nucleus</keyword>
<sequence length="272" mass="31011">MALETVVFPQELFGHHACKELVSIDGGEWMMNENWDLSCTSMVVQNFEEEWETKSSSTTLDPCKTAIANKRKRRESKSFKNKEEIESQRMIHIATERNRRRLMNEYLAVLRSLMPPSYSQKGDQASIVGGAINYVKELEQVVQTLEAHKRMKQGLNVGDYSELTSSSCNGLNDDGDHHEVVERVRMDDIEVKMVENHASLKVLLKKKPKQLLKLVLGLQGLRLTTFHLNITTLDQMVLYSFSLKVEEECGLSSSDEIVNAVHEIIRKDNIDG</sequence>
<dbReference type="GO" id="GO:0005634">
    <property type="term" value="C:nucleus"/>
    <property type="evidence" value="ECO:0007669"/>
    <property type="project" value="UniProtKB-SubCell"/>
</dbReference>
<evidence type="ECO:0000313" key="8">
    <source>
        <dbReference type="Proteomes" id="UP001515500"/>
    </source>
</evidence>
<evidence type="ECO:0000259" key="7">
    <source>
        <dbReference type="PROSITE" id="PS50888"/>
    </source>
</evidence>
<dbReference type="Pfam" id="PF00010">
    <property type="entry name" value="HLH"/>
    <property type="match status" value="1"/>
</dbReference>
<organism evidence="8 9">
    <name type="scientific">Dioscorea cayennensis subsp. rotundata</name>
    <name type="common">White Guinea yam</name>
    <name type="synonym">Dioscorea rotundata</name>
    <dbReference type="NCBI Taxonomy" id="55577"/>
    <lineage>
        <taxon>Eukaryota</taxon>
        <taxon>Viridiplantae</taxon>
        <taxon>Streptophyta</taxon>
        <taxon>Embryophyta</taxon>
        <taxon>Tracheophyta</taxon>
        <taxon>Spermatophyta</taxon>
        <taxon>Magnoliopsida</taxon>
        <taxon>Liliopsida</taxon>
        <taxon>Dioscoreales</taxon>
        <taxon>Dioscoreaceae</taxon>
        <taxon>Dioscorea</taxon>
    </lineage>
</organism>
<protein>
    <submittedName>
        <fullName evidence="9">Transcription factor bHLH96-like</fullName>
    </submittedName>
</protein>
<dbReference type="Proteomes" id="UP001515500">
    <property type="component" value="Chromosome 19"/>
</dbReference>
<dbReference type="GO" id="GO:0000981">
    <property type="term" value="F:DNA-binding transcription factor activity, RNA polymerase II-specific"/>
    <property type="evidence" value="ECO:0007669"/>
    <property type="project" value="TreeGrafter"/>
</dbReference>
<dbReference type="InterPro" id="IPR036638">
    <property type="entry name" value="HLH_DNA-bd_sf"/>
</dbReference>
<dbReference type="GO" id="GO:0046983">
    <property type="term" value="F:protein dimerization activity"/>
    <property type="evidence" value="ECO:0007669"/>
    <property type="project" value="InterPro"/>
</dbReference>
<dbReference type="AlphaFoldDB" id="A0AB40AI85"/>
<dbReference type="SUPFAM" id="SSF47459">
    <property type="entry name" value="HLH, helix-loop-helix DNA-binding domain"/>
    <property type="match status" value="1"/>
</dbReference>
<dbReference type="Gene3D" id="4.10.280.10">
    <property type="entry name" value="Helix-loop-helix DNA-binding domain"/>
    <property type="match status" value="1"/>
</dbReference>
<keyword evidence="8" id="KW-1185">Reference proteome</keyword>
<gene>
    <name evidence="9" type="primary">LOC120249957</name>
</gene>
<evidence type="ECO:0000256" key="1">
    <source>
        <dbReference type="ARBA" id="ARBA00004123"/>
    </source>
</evidence>
<proteinExistence type="inferred from homology"/>
<dbReference type="GeneID" id="120249957"/>
<comment type="similarity">
    <text evidence="2">Belongs to the bHLH protein family.</text>
</comment>
<dbReference type="SMART" id="SM00353">
    <property type="entry name" value="HLH"/>
    <property type="match status" value="1"/>
</dbReference>
<evidence type="ECO:0000256" key="2">
    <source>
        <dbReference type="ARBA" id="ARBA00005510"/>
    </source>
</evidence>
<feature type="domain" description="BHLH" evidence="7">
    <location>
        <begin position="87"/>
        <end position="138"/>
    </location>
</feature>
<accession>A0AB40AI85</accession>
<dbReference type="InterPro" id="IPR011598">
    <property type="entry name" value="bHLH_dom"/>
</dbReference>
<reference evidence="9" key="1">
    <citation type="submission" date="2025-08" db="UniProtKB">
        <authorList>
            <consortium name="RefSeq"/>
        </authorList>
    </citation>
    <scope>IDENTIFICATION</scope>
</reference>
<evidence type="ECO:0000256" key="3">
    <source>
        <dbReference type="ARBA" id="ARBA00023015"/>
    </source>
</evidence>
<dbReference type="PANTHER" id="PTHR11969">
    <property type="entry name" value="MAX DIMERIZATION, MAD"/>
    <property type="match status" value="1"/>
</dbReference>
<evidence type="ECO:0000313" key="9">
    <source>
        <dbReference type="RefSeq" id="XP_039114605.1"/>
    </source>
</evidence>
<keyword evidence="4" id="KW-0238">DNA-binding</keyword>
<dbReference type="RefSeq" id="XP_039114605.1">
    <property type="nucleotide sequence ID" value="XM_039258671.1"/>
</dbReference>
<dbReference type="PANTHER" id="PTHR11969:SF54">
    <property type="entry name" value="MAD-LIKE PROTEIN 1"/>
    <property type="match status" value="1"/>
</dbReference>
<comment type="subcellular location">
    <subcellularLocation>
        <location evidence="1">Nucleus</location>
    </subcellularLocation>
</comment>
<evidence type="ECO:0000256" key="4">
    <source>
        <dbReference type="ARBA" id="ARBA00023125"/>
    </source>
</evidence>
<evidence type="ECO:0000256" key="6">
    <source>
        <dbReference type="ARBA" id="ARBA00023242"/>
    </source>
</evidence>
<keyword evidence="5" id="KW-0804">Transcription</keyword>
<dbReference type="PROSITE" id="PS50888">
    <property type="entry name" value="BHLH"/>
    <property type="match status" value="1"/>
</dbReference>